<organism evidence="1 2">
    <name type="scientific">Phyllobacterium pellucidum</name>
    <dbReference type="NCBI Taxonomy" id="2740464"/>
    <lineage>
        <taxon>Bacteria</taxon>
        <taxon>Pseudomonadati</taxon>
        <taxon>Pseudomonadota</taxon>
        <taxon>Alphaproteobacteria</taxon>
        <taxon>Hyphomicrobiales</taxon>
        <taxon>Phyllobacteriaceae</taxon>
        <taxon>Phyllobacterium</taxon>
    </lineage>
</organism>
<evidence type="ECO:0000313" key="1">
    <source>
        <dbReference type="EMBL" id="NTS31621.1"/>
    </source>
</evidence>
<gene>
    <name evidence="1" type="ORF">HQ945_10185</name>
</gene>
<name>A0A849VP40_9HYPH</name>
<dbReference type="RefSeq" id="WP_027231756.1">
    <property type="nucleotide sequence ID" value="NZ_CP088292.1"/>
</dbReference>
<proteinExistence type="predicted"/>
<reference evidence="1 2" key="1">
    <citation type="submission" date="2020-05" db="EMBL/GenBank/DDBJ databases">
        <authorList>
            <person name="Kim M.K."/>
        </authorList>
    </citation>
    <scope>NUCLEOTIDE SEQUENCE [LARGE SCALE GENOMIC DNA]</scope>
    <source>
        <strain evidence="1 2">BT25</strain>
    </source>
</reference>
<comment type="caution">
    <text evidence="1">The sequence shown here is derived from an EMBL/GenBank/DDBJ whole genome shotgun (WGS) entry which is preliminary data.</text>
</comment>
<dbReference type="Proteomes" id="UP000550508">
    <property type="component" value="Unassembled WGS sequence"/>
</dbReference>
<protein>
    <submittedName>
        <fullName evidence="1">Uncharacterized protein</fullName>
    </submittedName>
</protein>
<sequence>MTPLFDRRERLIDLICVERPKAGSLADIVPLARIVDPQMPLREIRDAWTMYKRRRADRS</sequence>
<dbReference type="EMBL" id="JABUMX010000002">
    <property type="protein sequence ID" value="NTS31621.1"/>
    <property type="molecule type" value="Genomic_DNA"/>
</dbReference>
<accession>A0A849VP40</accession>
<dbReference type="AlphaFoldDB" id="A0A849VP40"/>
<keyword evidence="2" id="KW-1185">Reference proteome</keyword>
<evidence type="ECO:0000313" key="2">
    <source>
        <dbReference type="Proteomes" id="UP000550508"/>
    </source>
</evidence>